<evidence type="ECO:0000313" key="2">
    <source>
        <dbReference type="EMBL" id="MFM9653578.1"/>
    </source>
</evidence>
<name>A0ABW9J2K7_STRGJ</name>
<protein>
    <recommendedName>
        <fullName evidence="4">Rho termination factor N-terminal domain-containing protein</fullName>
    </recommendedName>
</protein>
<organism evidence="2 3">
    <name type="scientific">Streptomyces galilaeus</name>
    <dbReference type="NCBI Taxonomy" id="33899"/>
    <lineage>
        <taxon>Bacteria</taxon>
        <taxon>Bacillati</taxon>
        <taxon>Actinomycetota</taxon>
        <taxon>Actinomycetes</taxon>
        <taxon>Kitasatosporales</taxon>
        <taxon>Streptomycetaceae</taxon>
        <taxon>Streptomyces</taxon>
    </lineage>
</organism>
<dbReference type="Gene3D" id="1.10.720.30">
    <property type="entry name" value="SAP domain"/>
    <property type="match status" value="1"/>
</dbReference>
<comment type="caution">
    <text evidence="2">The sequence shown here is derived from an EMBL/GenBank/DDBJ whole genome shotgun (WGS) entry which is preliminary data.</text>
</comment>
<dbReference type="Proteomes" id="UP001631993">
    <property type="component" value="Unassembled WGS sequence"/>
</dbReference>
<gene>
    <name evidence="2" type="ORF">ACKI1S_46830</name>
</gene>
<sequence length="111" mass="12262">MRVQFIRRVASPTLTAQPGQIIDLPDEQALKRIKAGHCTAVDQPKARLRDRLPGRRKEDAGPGDKPLDKLTVDQLKAYADEHDISLPESNKKADILAAVTAALEERQGTQQ</sequence>
<reference evidence="2 3" key="1">
    <citation type="submission" date="2024-12" db="EMBL/GenBank/DDBJ databases">
        <title>Forecasting of Potato common scab and diversities of Pathogenic streptomyces spp. in china.</title>
        <authorList>
            <person name="Handique U."/>
            <person name="Wu J."/>
        </authorList>
    </citation>
    <scope>NUCLEOTIDE SEQUENCE [LARGE SCALE GENOMIC DNA]</scope>
    <source>
        <strain evidence="2 3">ZRIMU1585</strain>
    </source>
</reference>
<dbReference type="InterPro" id="IPR036361">
    <property type="entry name" value="SAP_dom_sf"/>
</dbReference>
<accession>A0ABW9J2K7</accession>
<evidence type="ECO:0008006" key="4">
    <source>
        <dbReference type="Google" id="ProtNLM"/>
    </source>
</evidence>
<feature type="region of interest" description="Disordered" evidence="1">
    <location>
        <begin position="37"/>
        <end position="70"/>
    </location>
</feature>
<keyword evidence="3" id="KW-1185">Reference proteome</keyword>
<evidence type="ECO:0000256" key="1">
    <source>
        <dbReference type="SAM" id="MobiDB-lite"/>
    </source>
</evidence>
<feature type="compositionally biased region" description="Basic and acidic residues" evidence="1">
    <location>
        <begin position="44"/>
        <end position="70"/>
    </location>
</feature>
<evidence type="ECO:0000313" key="3">
    <source>
        <dbReference type="Proteomes" id="UP001631993"/>
    </source>
</evidence>
<proteinExistence type="predicted"/>
<dbReference type="RefSeq" id="WP_369278421.1">
    <property type="nucleotide sequence ID" value="NZ_JBJVMW010000042.1"/>
</dbReference>
<dbReference type="EMBL" id="JBJVNE010000068">
    <property type="protein sequence ID" value="MFM9653578.1"/>
    <property type="molecule type" value="Genomic_DNA"/>
</dbReference>